<comment type="caution">
    <text evidence="5">The sequence shown here is derived from an EMBL/GenBank/DDBJ whole genome shotgun (WGS) entry which is preliminary data.</text>
</comment>
<evidence type="ECO:0000313" key="6">
    <source>
        <dbReference type="Proteomes" id="UP000490386"/>
    </source>
</evidence>
<keyword evidence="2 5" id="KW-0808">Transferase</keyword>
<dbReference type="Pfam" id="PF00534">
    <property type="entry name" value="Glycos_transf_1"/>
    <property type="match status" value="1"/>
</dbReference>
<keyword evidence="6" id="KW-1185">Reference proteome</keyword>
<evidence type="ECO:0000256" key="1">
    <source>
        <dbReference type="ARBA" id="ARBA00022676"/>
    </source>
</evidence>
<dbReference type="PANTHER" id="PTHR46401">
    <property type="entry name" value="GLYCOSYLTRANSFERASE WBBK-RELATED"/>
    <property type="match status" value="1"/>
</dbReference>
<evidence type="ECO:0000259" key="4">
    <source>
        <dbReference type="Pfam" id="PF13439"/>
    </source>
</evidence>
<dbReference type="InterPro" id="IPR028098">
    <property type="entry name" value="Glyco_trans_4-like_N"/>
</dbReference>
<feature type="domain" description="Glycosyl transferase family 1" evidence="3">
    <location>
        <begin position="182"/>
        <end position="293"/>
    </location>
</feature>
<proteinExistence type="predicted"/>
<organism evidence="5 6">
    <name type="scientific">Pseudoclavibacter terrae</name>
    <dbReference type="NCBI Taxonomy" id="1530195"/>
    <lineage>
        <taxon>Bacteria</taxon>
        <taxon>Bacillati</taxon>
        <taxon>Actinomycetota</taxon>
        <taxon>Actinomycetes</taxon>
        <taxon>Micrococcales</taxon>
        <taxon>Microbacteriaceae</taxon>
        <taxon>Pseudoclavibacter</taxon>
    </lineage>
</organism>
<dbReference type="EMBL" id="WBJX01000002">
    <property type="protein sequence ID" value="KAB1638380.1"/>
    <property type="molecule type" value="Genomic_DNA"/>
</dbReference>
<evidence type="ECO:0000256" key="2">
    <source>
        <dbReference type="ARBA" id="ARBA00022679"/>
    </source>
</evidence>
<dbReference type="GO" id="GO:0009103">
    <property type="term" value="P:lipopolysaccharide biosynthetic process"/>
    <property type="evidence" value="ECO:0007669"/>
    <property type="project" value="TreeGrafter"/>
</dbReference>
<dbReference type="CDD" id="cd03809">
    <property type="entry name" value="GT4_MtfB-like"/>
    <property type="match status" value="1"/>
</dbReference>
<accession>A0A7J5B2Z2</accession>
<dbReference type="Gene3D" id="3.40.50.2000">
    <property type="entry name" value="Glycogen Phosphorylase B"/>
    <property type="match status" value="2"/>
</dbReference>
<dbReference type="GO" id="GO:0016757">
    <property type="term" value="F:glycosyltransferase activity"/>
    <property type="evidence" value="ECO:0007669"/>
    <property type="project" value="UniProtKB-KW"/>
</dbReference>
<reference evidence="5 6" key="1">
    <citation type="submission" date="2019-09" db="EMBL/GenBank/DDBJ databases">
        <title>Phylogeny of genus Pseudoclavibacter and closely related genus.</title>
        <authorList>
            <person name="Li Y."/>
        </authorList>
    </citation>
    <scope>NUCLEOTIDE SEQUENCE [LARGE SCALE GENOMIC DNA]</scope>
    <source>
        <strain evidence="5 6">THG-MD12</strain>
    </source>
</reference>
<dbReference type="OrthoDB" id="9801609at2"/>
<evidence type="ECO:0000313" key="5">
    <source>
        <dbReference type="EMBL" id="KAB1638380.1"/>
    </source>
</evidence>
<feature type="domain" description="Glycosyltransferase subfamily 4-like N-terminal" evidence="4">
    <location>
        <begin position="16"/>
        <end position="172"/>
    </location>
</feature>
<name>A0A7J5B2Z2_9MICO</name>
<protein>
    <submittedName>
        <fullName evidence="5">Glycosyltransferase family 4 protein</fullName>
    </submittedName>
</protein>
<dbReference type="AlphaFoldDB" id="A0A7J5B2Z2"/>
<dbReference type="Pfam" id="PF13439">
    <property type="entry name" value="Glyco_transf_4"/>
    <property type="match status" value="1"/>
</dbReference>
<dbReference type="SUPFAM" id="SSF53756">
    <property type="entry name" value="UDP-Glycosyltransferase/glycogen phosphorylase"/>
    <property type="match status" value="1"/>
</dbReference>
<evidence type="ECO:0000259" key="3">
    <source>
        <dbReference type="Pfam" id="PF00534"/>
    </source>
</evidence>
<dbReference type="PANTHER" id="PTHR46401:SF2">
    <property type="entry name" value="GLYCOSYLTRANSFERASE WBBK-RELATED"/>
    <property type="match status" value="1"/>
</dbReference>
<dbReference type="InterPro" id="IPR001296">
    <property type="entry name" value="Glyco_trans_1"/>
</dbReference>
<sequence>MRLLFDCRYVRIDRHDGISRYSAELVRALSALHPVTMLISDERQLHMLPDLPHEVISAPTSPAEPFVAREINRLSPDVVVSPMQTMGSLGRRYGLILTIHDLIYYEHPRPPQFLPWYVRALWRVYHLSFWPQRLLLRGADQVAVVSATTRELLRAKRLTRRPIPLVPNAPDPAFASTPRAAPPSEPSLVYMGSFMPYKNVETLARAMRDLPGWRLHLCSKVDARTLAALEAQAPAGSIVAHQGVSDDEYRALLAGATALVTASKSEGFGLPLVEAMSAGTPILVSDTPIFREVGGTAAGYFPAEDAVLLATMAKRLQADPGAWRSASAAGVARAADYAWERSAASLLDACRQVAQRRRS</sequence>
<gene>
    <name evidence="5" type="ORF">F8O03_08270</name>
</gene>
<dbReference type="RefSeq" id="WP_151423442.1">
    <property type="nucleotide sequence ID" value="NZ_WBJX01000002.1"/>
</dbReference>
<dbReference type="Proteomes" id="UP000490386">
    <property type="component" value="Unassembled WGS sequence"/>
</dbReference>
<keyword evidence="1" id="KW-0328">Glycosyltransferase</keyword>